<protein>
    <submittedName>
        <fullName evidence="2">Uncharacterized protein</fullName>
    </submittedName>
</protein>
<name>A0ABD1MX27_9FABA</name>
<proteinExistence type="predicted"/>
<keyword evidence="3" id="KW-1185">Reference proteome</keyword>
<organism evidence="2 3">
    <name type="scientific">Flemingia macrophylla</name>
    <dbReference type="NCBI Taxonomy" id="520843"/>
    <lineage>
        <taxon>Eukaryota</taxon>
        <taxon>Viridiplantae</taxon>
        <taxon>Streptophyta</taxon>
        <taxon>Embryophyta</taxon>
        <taxon>Tracheophyta</taxon>
        <taxon>Spermatophyta</taxon>
        <taxon>Magnoliopsida</taxon>
        <taxon>eudicotyledons</taxon>
        <taxon>Gunneridae</taxon>
        <taxon>Pentapetalae</taxon>
        <taxon>rosids</taxon>
        <taxon>fabids</taxon>
        <taxon>Fabales</taxon>
        <taxon>Fabaceae</taxon>
        <taxon>Papilionoideae</taxon>
        <taxon>50 kb inversion clade</taxon>
        <taxon>NPAAA clade</taxon>
        <taxon>indigoferoid/millettioid clade</taxon>
        <taxon>Phaseoleae</taxon>
        <taxon>Flemingia</taxon>
    </lineage>
</organism>
<evidence type="ECO:0000313" key="3">
    <source>
        <dbReference type="Proteomes" id="UP001603857"/>
    </source>
</evidence>
<feature type="compositionally biased region" description="Basic and acidic residues" evidence="1">
    <location>
        <begin position="102"/>
        <end position="123"/>
    </location>
</feature>
<evidence type="ECO:0000256" key="1">
    <source>
        <dbReference type="SAM" id="MobiDB-lite"/>
    </source>
</evidence>
<accession>A0ABD1MX27</accession>
<gene>
    <name evidence="2" type="ORF">Fmac_008311</name>
</gene>
<reference evidence="2 3" key="1">
    <citation type="submission" date="2024-08" db="EMBL/GenBank/DDBJ databases">
        <title>Insights into the chromosomal genome structure of Flemingia macrophylla.</title>
        <authorList>
            <person name="Ding Y."/>
            <person name="Zhao Y."/>
            <person name="Bi W."/>
            <person name="Wu M."/>
            <person name="Zhao G."/>
            <person name="Gong Y."/>
            <person name="Li W."/>
            <person name="Zhang P."/>
        </authorList>
    </citation>
    <scope>NUCLEOTIDE SEQUENCE [LARGE SCALE GENOMIC DNA]</scope>
    <source>
        <strain evidence="2">DYQJB</strain>
        <tissue evidence="2">Leaf</tissue>
    </source>
</reference>
<comment type="caution">
    <text evidence="2">The sequence shown here is derived from an EMBL/GenBank/DDBJ whole genome shotgun (WGS) entry which is preliminary data.</text>
</comment>
<evidence type="ECO:0000313" key="2">
    <source>
        <dbReference type="EMBL" id="KAL2340371.1"/>
    </source>
</evidence>
<feature type="region of interest" description="Disordered" evidence="1">
    <location>
        <begin position="100"/>
        <end position="123"/>
    </location>
</feature>
<dbReference type="Proteomes" id="UP001603857">
    <property type="component" value="Unassembled WGS sequence"/>
</dbReference>
<sequence length="206" mass="22961">MFPLSDELQKLLQASPVFTFANQAPSCPGGSESTSVDPVDEEIIRNKSLIVAAGGITNRGRFYGVGKVGSTLRLGDTFTNFSSGRFTPESAKILQLEQQVRQSREEAPQSRDEARQSREQNERLQHRDAILKQLWHHSDAIMCCSVKTNGHRTGVCALKDSPNMPSVCCPSKIVETARNRHRVPHTRLKHNIHVGQSQEVVDRIYA</sequence>
<dbReference type="AlphaFoldDB" id="A0ABD1MX27"/>
<dbReference type="EMBL" id="JBGMDY010000003">
    <property type="protein sequence ID" value="KAL2340371.1"/>
    <property type="molecule type" value="Genomic_DNA"/>
</dbReference>